<feature type="binding site" evidence="12">
    <location>
        <position position="228"/>
    </location>
    <ligand>
        <name>[2Fe-2S] cluster</name>
        <dbReference type="ChEBI" id="CHEBI:190135"/>
    </ligand>
</feature>
<dbReference type="PROSITE" id="PS51384">
    <property type="entry name" value="FAD_FR"/>
    <property type="match status" value="1"/>
</dbReference>
<keyword evidence="4 12" id="KW-0001">2Fe-2S</keyword>
<feature type="domain" description="FAD-binding FR-type" evidence="13">
    <location>
        <begin position="1"/>
        <end position="101"/>
    </location>
</feature>
<keyword evidence="2" id="KW-0813">Transport</keyword>
<dbReference type="SUPFAM" id="SSF52343">
    <property type="entry name" value="Ferredoxin reductase-like, C-terminal NADP-linked domain"/>
    <property type="match status" value="1"/>
</dbReference>
<comment type="cofactor">
    <cofactor evidence="10">
        <name>[2Fe-2S] cluster</name>
        <dbReference type="ChEBI" id="CHEBI:190135"/>
    </cofactor>
</comment>
<dbReference type="InterPro" id="IPR017927">
    <property type="entry name" value="FAD-bd_FR_type"/>
</dbReference>
<dbReference type="InterPro" id="IPR019480">
    <property type="entry name" value="Dihydroorotate_DH_Fe-S-bd"/>
</dbReference>
<dbReference type="GO" id="GO:0006221">
    <property type="term" value="P:pyrimidine nucleotide biosynthetic process"/>
    <property type="evidence" value="ECO:0007669"/>
    <property type="project" value="InterPro"/>
</dbReference>
<dbReference type="InterPro" id="IPR017938">
    <property type="entry name" value="Riboflavin_synthase-like_b-brl"/>
</dbReference>
<comment type="cofactor">
    <cofactor evidence="12">
        <name>[2Fe-2S] cluster</name>
        <dbReference type="ChEBI" id="CHEBI:190135"/>
    </cofactor>
    <text evidence="12">Binds 1 [2Fe-2S] cluster per subunit.</text>
</comment>
<dbReference type="PANTHER" id="PTHR43513">
    <property type="entry name" value="DIHYDROOROTATE DEHYDROGENASE B (NAD(+)), ELECTRON TRANSFER SUBUNIT"/>
    <property type="match status" value="1"/>
</dbReference>
<evidence type="ECO:0000313" key="14">
    <source>
        <dbReference type="EMBL" id="EMR06605.1"/>
    </source>
</evidence>
<evidence type="ECO:0000256" key="2">
    <source>
        <dbReference type="ARBA" id="ARBA00022448"/>
    </source>
</evidence>
<feature type="binding site" evidence="11">
    <location>
        <begin position="52"/>
        <end position="55"/>
    </location>
    <ligand>
        <name>FAD</name>
        <dbReference type="ChEBI" id="CHEBI:57692"/>
    </ligand>
</feature>
<evidence type="ECO:0000256" key="10">
    <source>
        <dbReference type="ARBA" id="ARBA00034078"/>
    </source>
</evidence>
<dbReference type="GO" id="GO:0050660">
    <property type="term" value="F:flavin adenine dinucleotide binding"/>
    <property type="evidence" value="ECO:0007669"/>
    <property type="project" value="InterPro"/>
</dbReference>
<dbReference type="PANTHER" id="PTHR43513:SF3">
    <property type="entry name" value="DIHYDROOROTATE DEHYDROGENASE B (NAD(+)), ELECTRON TRANSFER SUBUNIT-RELATED"/>
    <property type="match status" value="1"/>
</dbReference>
<feature type="binding site" evidence="11">
    <location>
        <begin position="76"/>
        <end position="77"/>
    </location>
    <ligand>
        <name>FAD</name>
        <dbReference type="ChEBI" id="CHEBI:57692"/>
    </ligand>
</feature>
<dbReference type="InterPro" id="IPR039261">
    <property type="entry name" value="FNR_nucleotide-bd"/>
</dbReference>
<comment type="cofactor">
    <cofactor evidence="11">
        <name>FAD</name>
        <dbReference type="ChEBI" id="CHEBI:57692"/>
    </cofactor>
    <text evidence="11">Binds 1 FAD per subunit.</text>
</comment>
<dbReference type="EMBL" id="AOFT01000006">
    <property type="protein sequence ID" value="EMR06605.1"/>
    <property type="molecule type" value="Genomic_DNA"/>
</dbReference>
<dbReference type="PIRSF" id="PIRSF006816">
    <property type="entry name" value="Cyc3_hyd_g"/>
    <property type="match status" value="1"/>
</dbReference>
<dbReference type="Gene3D" id="3.40.50.80">
    <property type="entry name" value="Nucleotide-binding domain of ferredoxin-NADP reductase (FNR) module"/>
    <property type="match status" value="1"/>
</dbReference>
<dbReference type="STRING" id="1235279.C772_01500"/>
<keyword evidence="15" id="KW-1185">Reference proteome</keyword>
<keyword evidence="5 12" id="KW-0479">Metal-binding</keyword>
<name>M7NY43_9BACL</name>
<feature type="binding site" evidence="12">
    <location>
        <position position="231"/>
    </location>
    <ligand>
        <name>[2Fe-2S] cluster</name>
        <dbReference type="ChEBI" id="CHEBI:190135"/>
    </ligand>
</feature>
<protein>
    <submittedName>
        <fullName evidence="14">Dihydrdoorotate oxidase B, electron transfer subunit</fullName>
    </submittedName>
</protein>
<dbReference type="Pfam" id="PF10418">
    <property type="entry name" value="DHODB_Fe-S_bind"/>
    <property type="match status" value="1"/>
</dbReference>
<comment type="caution">
    <text evidence="14">The sequence shown here is derived from an EMBL/GenBank/DDBJ whole genome shotgun (WGS) entry which is preliminary data.</text>
</comment>
<evidence type="ECO:0000259" key="13">
    <source>
        <dbReference type="PROSITE" id="PS51384"/>
    </source>
</evidence>
<dbReference type="InterPro" id="IPR050353">
    <property type="entry name" value="PyrK_electron_transfer"/>
</dbReference>
<feature type="binding site" evidence="12">
    <location>
        <position position="223"/>
    </location>
    <ligand>
        <name>[2Fe-2S] cluster</name>
        <dbReference type="ChEBI" id="CHEBI:190135"/>
    </ligand>
</feature>
<dbReference type="AlphaFoldDB" id="M7NY43"/>
<accession>M7NY43</accession>
<evidence type="ECO:0000256" key="11">
    <source>
        <dbReference type="PIRSR" id="PIRSR006816-1"/>
    </source>
</evidence>
<feature type="binding site" evidence="12">
    <location>
        <position position="247"/>
    </location>
    <ligand>
        <name>[2Fe-2S] cluster</name>
        <dbReference type="ChEBI" id="CHEBI:190135"/>
    </ligand>
</feature>
<dbReference type="Gene3D" id="2.10.240.10">
    <property type="entry name" value="Dihydroorotate dehydrogenase, electron transfer subunit"/>
    <property type="match status" value="1"/>
</dbReference>
<keyword evidence="6 11" id="KW-0274">FAD</keyword>
<evidence type="ECO:0000256" key="8">
    <source>
        <dbReference type="ARBA" id="ARBA00023004"/>
    </source>
</evidence>
<reference evidence="14 15" key="1">
    <citation type="journal article" date="2013" name="Genome Announc.">
        <title>Draft Genome Sequence of Bhargavaea cecembensis Strain DSE10T, Isolated from a Deep-Sea Sediment Sample Collected at a Depth of 5,904 m from the Chagos-Laccadive Ridge System in the Indian Ocean.</title>
        <authorList>
            <person name="Shivaji S."/>
            <person name="Ara S."/>
            <person name="Begum Z."/>
            <person name="Ruth M."/>
            <person name="Singh A."/>
            <person name="Kumar Pinnaka A."/>
        </authorList>
    </citation>
    <scope>NUCLEOTIDE SEQUENCE [LARGE SCALE GENOMIC DNA]</scope>
    <source>
        <strain evidence="14 15">DSE10</strain>
    </source>
</reference>
<dbReference type="RefSeq" id="WP_008298739.1">
    <property type="nucleotide sequence ID" value="NZ_AOFT01000006.1"/>
</dbReference>
<keyword evidence="3 11" id="KW-0285">Flavoprotein</keyword>
<dbReference type="GO" id="GO:0046872">
    <property type="term" value="F:metal ion binding"/>
    <property type="evidence" value="ECO:0007669"/>
    <property type="project" value="UniProtKB-KW"/>
</dbReference>
<keyword evidence="8 12" id="KW-0408">Iron</keyword>
<sequence length="261" mass="28758">MQSNKLSILEHRQVSVRYWHMVVSAQGLTEQIRPGQFFNILCGNRALPFLRRPFSIYRINREEETIEFLYLVQGAGTREMTNMKVGESIDLLGPFGIGFTLDEQWETVLLLARGVGIATLAALAQEAVAQGKQCIAILSARSRNDLLAADTLQGLGVDVLKVTEEDGNSDVTQVEELIMDILDKRKIDAGFTCGSKRLSRLMQKVSINNGFPAQVALEEHMACAMGACFACVCDIREGDAIKSVRICTEGPVFDLSKVVMA</sequence>
<evidence type="ECO:0000256" key="7">
    <source>
        <dbReference type="ARBA" id="ARBA00022982"/>
    </source>
</evidence>
<organism evidence="14 15">
    <name type="scientific">Bhargavaea cecembensis DSE10</name>
    <dbReference type="NCBI Taxonomy" id="1235279"/>
    <lineage>
        <taxon>Bacteria</taxon>
        <taxon>Bacillati</taxon>
        <taxon>Bacillota</taxon>
        <taxon>Bacilli</taxon>
        <taxon>Bacillales</taxon>
        <taxon>Caryophanaceae</taxon>
        <taxon>Bhargavaea</taxon>
    </lineage>
</organism>
<dbReference type="OrthoDB" id="9778346at2"/>
<dbReference type="SUPFAM" id="SSF63380">
    <property type="entry name" value="Riboflavin synthase domain-like"/>
    <property type="match status" value="1"/>
</dbReference>
<dbReference type="GO" id="GO:0016491">
    <property type="term" value="F:oxidoreductase activity"/>
    <property type="evidence" value="ECO:0007669"/>
    <property type="project" value="InterPro"/>
</dbReference>
<proteinExistence type="inferred from homology"/>
<evidence type="ECO:0000256" key="4">
    <source>
        <dbReference type="ARBA" id="ARBA00022714"/>
    </source>
</evidence>
<dbReference type="Gene3D" id="2.40.30.10">
    <property type="entry name" value="Translation factors"/>
    <property type="match status" value="1"/>
</dbReference>
<dbReference type="eggNOG" id="COG0543">
    <property type="taxonomic scope" value="Bacteria"/>
</dbReference>
<evidence type="ECO:0000256" key="9">
    <source>
        <dbReference type="ARBA" id="ARBA00023014"/>
    </source>
</evidence>
<dbReference type="CDD" id="cd06218">
    <property type="entry name" value="DHOD_e_trans"/>
    <property type="match status" value="1"/>
</dbReference>
<dbReference type="Proteomes" id="UP000011919">
    <property type="component" value="Unassembled WGS sequence"/>
</dbReference>
<keyword evidence="9 12" id="KW-0411">Iron-sulfur</keyword>
<evidence type="ECO:0000256" key="12">
    <source>
        <dbReference type="PIRSR" id="PIRSR006816-2"/>
    </source>
</evidence>
<evidence type="ECO:0000256" key="1">
    <source>
        <dbReference type="ARBA" id="ARBA00006422"/>
    </source>
</evidence>
<evidence type="ECO:0000256" key="6">
    <source>
        <dbReference type="ARBA" id="ARBA00022827"/>
    </source>
</evidence>
<dbReference type="InterPro" id="IPR037117">
    <property type="entry name" value="Dihydroorotate_DH_ele_sf"/>
</dbReference>
<keyword evidence="7" id="KW-0249">Electron transport</keyword>
<evidence type="ECO:0000256" key="3">
    <source>
        <dbReference type="ARBA" id="ARBA00022630"/>
    </source>
</evidence>
<evidence type="ECO:0000256" key="5">
    <source>
        <dbReference type="ARBA" id="ARBA00022723"/>
    </source>
</evidence>
<dbReference type="GO" id="GO:0051537">
    <property type="term" value="F:2 iron, 2 sulfur cluster binding"/>
    <property type="evidence" value="ECO:0007669"/>
    <property type="project" value="UniProtKB-KW"/>
</dbReference>
<comment type="similarity">
    <text evidence="1">Belongs to the PyrK family.</text>
</comment>
<gene>
    <name evidence="14" type="primary">pyrK_2</name>
    <name evidence="14" type="ORF">C772_01500</name>
</gene>
<dbReference type="InterPro" id="IPR012165">
    <property type="entry name" value="Cyt_c3_hydrogenase_gsu"/>
</dbReference>
<evidence type="ECO:0000313" key="15">
    <source>
        <dbReference type="Proteomes" id="UP000011919"/>
    </source>
</evidence>